<organism evidence="1 2">
    <name type="scientific">Entomophthora muscae</name>
    <dbReference type="NCBI Taxonomy" id="34485"/>
    <lineage>
        <taxon>Eukaryota</taxon>
        <taxon>Fungi</taxon>
        <taxon>Fungi incertae sedis</taxon>
        <taxon>Zoopagomycota</taxon>
        <taxon>Entomophthoromycotina</taxon>
        <taxon>Entomophthoromycetes</taxon>
        <taxon>Entomophthorales</taxon>
        <taxon>Entomophthoraceae</taxon>
        <taxon>Entomophthora</taxon>
    </lineage>
</organism>
<proteinExistence type="predicted"/>
<evidence type="ECO:0000313" key="2">
    <source>
        <dbReference type="Proteomes" id="UP001165960"/>
    </source>
</evidence>
<protein>
    <submittedName>
        <fullName evidence="1">Uncharacterized protein</fullName>
    </submittedName>
</protein>
<dbReference type="EMBL" id="QTSX02003443">
    <property type="protein sequence ID" value="KAJ9071216.1"/>
    <property type="molecule type" value="Genomic_DNA"/>
</dbReference>
<gene>
    <name evidence="1" type="ORF">DSO57_1039194</name>
</gene>
<name>A0ACC2T9R7_9FUNG</name>
<sequence length="1370" mass="153885">MLAGLDMLSGLASLSGYADWVFRLFLEESGPQHLFGWNWLYNHLVTLAKNVRSSQGPVYSILESDKIMLRCFLRLFTAVFSNSKLAHASPGEGYGITTLRPLFVLITCPLDTDFKALFLQAIGAMAHPLQRPDLFFQLWAAIDDLKLLGPGQSMAVEMTKFEMELESNQLTLSFLGLIDRLICIKSLQSGPVACATLPAELGAGYRTPGIQPYLAFIIDELFVKSFSRTYQSFYQHWEVVDLCLGVVNKCLVDLRVLFNVGQHQGLKLHPGFYLISRILQTGAFSDALLYLVDSGLQDLESFPQGLYPLRERATLRTLQILSNVSALQDAFISKVGLPLQTAFDYLPNAASVTPLQKLLFHRNNDATLIQLASYVMYKDKEIASLSVQLLSFLCSEKASSEPGTKPLLQVLWSHPKSYLITEWFSNELMHSHYISSLDVQALNPTVAILDAILKDIDSTSVYSLSHLLLGYTTDSSNWQQLHPTHEFTTCFHAILDVLTHTLKPSVAEEPVKLGYSSDIIVKCFEIISKLCMNKATSTATLLYLRSQHDFVFNHLHWLPTWPTMETDVGLVTITNQMHRALPHNIINHIKICTSIFEITARELLETKGQGEHGHRLIQVLLALNLQQMSRPLWVTDFLLTATTPWFRHDPDFSPTAHHLYSQIREGCHFSVTREGAKCWNAEALDVLLNCTAVQASAADKEALLTWIRLEADVPRVVAVQKPMVHAWGELLKLAVNFAPVLVDPIALELVILELMLGLLMFVQTHTQGLDQGLDTVGDILFHLANKLSNEFRQTHSPSTLSLEVPSDRAHMLKDKMSAVWDGLIYVFDISGGFEGLRLNLYKTVAPYLDYIRSFGTDARVPADIHLSQYGQELLIGNSCCDMGGVSINLKLASLKLLEYLCPLLPFHPKDESEQSSLLPRALPRLFNMRKLVQELKQDVLSLWHIQEQMFAYGMYTARVSLFVALAQTPLGVALLLENNIFWVLIESGLFNAHLDESVLARGDVPVQEGSYQVIEPLLLLLSSLLSNANGSTEEAAKQASLALYSHSDLLSSILNFQGRRLTLRCLRLTELLVTFIAKLTLGCKACSWKEYGFSSMYLTPMLNMVAYLSDRTLWSAKVSPYFSEEKEAHLIHKDIVCPDVSSFQSEVDRVVDMILLNATVYCRTVYCDATPLVPLKSPLGFQAISQPQPSSNGFISFIPKASIKTLLDILQHTNDKLIRNCRNNFARRNLFQNPDSIDKLKEFAPSSATESPPEVRFHHMRARARLVLGEQIHQTNLLMKNQITIIKEALMLLYRQLDVIFDVTSATSPSPFRRPTFLYSTSQEAQLQAFRTSLDAPLKKVLQDLIGLDTVSLIAWLLINCFFRRQPTIS</sequence>
<accession>A0ACC2T9R7</accession>
<evidence type="ECO:0000313" key="1">
    <source>
        <dbReference type="EMBL" id="KAJ9071216.1"/>
    </source>
</evidence>
<keyword evidence="2" id="KW-1185">Reference proteome</keyword>
<dbReference type="Proteomes" id="UP001165960">
    <property type="component" value="Unassembled WGS sequence"/>
</dbReference>
<comment type="caution">
    <text evidence="1">The sequence shown here is derived from an EMBL/GenBank/DDBJ whole genome shotgun (WGS) entry which is preliminary data.</text>
</comment>
<reference evidence="1" key="1">
    <citation type="submission" date="2022-04" db="EMBL/GenBank/DDBJ databases">
        <title>Genome of the entomopathogenic fungus Entomophthora muscae.</title>
        <authorList>
            <person name="Elya C."/>
            <person name="Lovett B.R."/>
            <person name="Lee E."/>
            <person name="Macias A.M."/>
            <person name="Hajek A.E."/>
            <person name="De Bivort B.L."/>
            <person name="Kasson M.T."/>
            <person name="De Fine Licht H.H."/>
            <person name="Stajich J.E."/>
        </authorList>
    </citation>
    <scope>NUCLEOTIDE SEQUENCE</scope>
    <source>
        <strain evidence="1">Berkeley</strain>
    </source>
</reference>